<sequence length="79" mass="8219">GIKAGKGYAAGATVLPPYQRRRNQKARLTSAISAGTSISGPMTPAKAWPEFRPKTPMATAMASSKLLPVAVKAMEAFSA</sequence>
<dbReference type="AlphaFoldDB" id="A0A699X9K9"/>
<feature type="non-terminal residue" evidence="1">
    <location>
        <position position="1"/>
    </location>
</feature>
<organism evidence="1">
    <name type="scientific">Tanacetum cinerariifolium</name>
    <name type="common">Dalmatian daisy</name>
    <name type="synonym">Chrysanthemum cinerariifolium</name>
    <dbReference type="NCBI Taxonomy" id="118510"/>
    <lineage>
        <taxon>Eukaryota</taxon>
        <taxon>Viridiplantae</taxon>
        <taxon>Streptophyta</taxon>
        <taxon>Embryophyta</taxon>
        <taxon>Tracheophyta</taxon>
        <taxon>Spermatophyta</taxon>
        <taxon>Magnoliopsida</taxon>
        <taxon>eudicotyledons</taxon>
        <taxon>Gunneridae</taxon>
        <taxon>Pentapetalae</taxon>
        <taxon>asterids</taxon>
        <taxon>campanulids</taxon>
        <taxon>Asterales</taxon>
        <taxon>Asteraceae</taxon>
        <taxon>Asteroideae</taxon>
        <taxon>Anthemideae</taxon>
        <taxon>Anthemidinae</taxon>
        <taxon>Tanacetum</taxon>
    </lineage>
</organism>
<accession>A0A699X9K9</accession>
<reference evidence="1" key="1">
    <citation type="journal article" date="2019" name="Sci. Rep.">
        <title>Draft genome of Tanacetum cinerariifolium, the natural source of mosquito coil.</title>
        <authorList>
            <person name="Yamashiro T."/>
            <person name="Shiraishi A."/>
            <person name="Satake H."/>
            <person name="Nakayama K."/>
        </authorList>
    </citation>
    <scope>NUCLEOTIDE SEQUENCE</scope>
</reference>
<protein>
    <submittedName>
        <fullName evidence="1">Uncharacterized protein</fullName>
    </submittedName>
</protein>
<dbReference type="EMBL" id="BKCJ011830737">
    <property type="protein sequence ID" value="GFD56545.1"/>
    <property type="molecule type" value="Genomic_DNA"/>
</dbReference>
<evidence type="ECO:0000313" key="1">
    <source>
        <dbReference type="EMBL" id="GFD56545.1"/>
    </source>
</evidence>
<comment type="caution">
    <text evidence="1">The sequence shown here is derived from an EMBL/GenBank/DDBJ whole genome shotgun (WGS) entry which is preliminary data.</text>
</comment>
<gene>
    <name evidence="1" type="ORF">Tci_928514</name>
</gene>
<name>A0A699X9K9_TANCI</name>
<proteinExistence type="predicted"/>